<reference evidence="7" key="2">
    <citation type="submission" date="2020-09" db="EMBL/GenBank/DDBJ databases">
        <authorList>
            <person name="Sun Q."/>
            <person name="Zhou Y."/>
        </authorList>
    </citation>
    <scope>NUCLEOTIDE SEQUENCE</scope>
    <source>
        <strain evidence="7">CGMCC 4.7299</strain>
    </source>
</reference>
<comment type="subcellular location">
    <subcellularLocation>
        <location evidence="1">Cell membrane</location>
        <topology evidence="1">Multi-pass membrane protein</topology>
    </subcellularLocation>
</comment>
<dbReference type="AlphaFoldDB" id="A0A8J3C4K6"/>
<dbReference type="InterPro" id="IPR014216">
    <property type="entry name" value="ABC_transptr_CydD"/>
</dbReference>
<dbReference type="SUPFAM" id="SSF90123">
    <property type="entry name" value="ABC transporter transmembrane region"/>
    <property type="match status" value="1"/>
</dbReference>
<dbReference type="InterPro" id="IPR003439">
    <property type="entry name" value="ABC_transporter-like_ATP-bd"/>
</dbReference>
<evidence type="ECO:0000256" key="5">
    <source>
        <dbReference type="SAM" id="Phobius"/>
    </source>
</evidence>
<dbReference type="SUPFAM" id="SSF52540">
    <property type="entry name" value="P-loop containing nucleoside triphosphate hydrolases"/>
    <property type="match status" value="1"/>
</dbReference>
<dbReference type="InterPro" id="IPR036640">
    <property type="entry name" value="ABC1_TM_sf"/>
</dbReference>
<dbReference type="Proteomes" id="UP000656042">
    <property type="component" value="Unassembled WGS sequence"/>
</dbReference>
<dbReference type="Gene3D" id="1.20.1560.10">
    <property type="entry name" value="ABC transporter type 1, transmembrane domain"/>
    <property type="match status" value="1"/>
</dbReference>
<evidence type="ECO:0000256" key="3">
    <source>
        <dbReference type="ARBA" id="ARBA00022989"/>
    </source>
</evidence>
<feature type="transmembrane region" description="Helical" evidence="5">
    <location>
        <begin position="21"/>
        <end position="44"/>
    </location>
</feature>
<dbReference type="Pfam" id="PF00005">
    <property type="entry name" value="ABC_tran"/>
    <property type="match status" value="1"/>
</dbReference>
<dbReference type="InterPro" id="IPR039421">
    <property type="entry name" value="Type_1_exporter"/>
</dbReference>
<evidence type="ECO:0000256" key="1">
    <source>
        <dbReference type="ARBA" id="ARBA00004651"/>
    </source>
</evidence>
<feature type="domain" description="ABC transmembrane type-1" evidence="6">
    <location>
        <begin position="20"/>
        <end position="297"/>
    </location>
</feature>
<dbReference type="PANTHER" id="PTHR24221:SF590">
    <property type="entry name" value="COMPONENT LINKED WITH THE ASSEMBLY OF CYTOCHROME' TRANSPORT TRANSMEMBRANE ATP-BINDING PROTEIN ABC TRANSPORTER CYDD-RELATED"/>
    <property type="match status" value="1"/>
</dbReference>
<dbReference type="NCBIfam" id="TIGR02857">
    <property type="entry name" value="CydD"/>
    <property type="match status" value="1"/>
</dbReference>
<protein>
    <recommendedName>
        <fullName evidence="6">ABC transmembrane type-1 domain-containing protein</fullName>
    </recommendedName>
</protein>
<evidence type="ECO:0000256" key="2">
    <source>
        <dbReference type="ARBA" id="ARBA00022692"/>
    </source>
</evidence>
<evidence type="ECO:0000259" key="6">
    <source>
        <dbReference type="PROSITE" id="PS50929"/>
    </source>
</evidence>
<dbReference type="CDD" id="cd18584">
    <property type="entry name" value="ABC_6TM_AarD_CydD"/>
    <property type="match status" value="1"/>
</dbReference>
<sequence length="490" mass="51268">MRPLDPRLIRHAAATRTYLAGTVALGTVLAGLLVAQATLLARAITGVFLGGDELGAGPLAALAAVIAGRAAVAWAQEVVSARAAAGVRSELRRRLVAHLAALGPRGDTGAAATLVTRGLDALDAYFARYLPQLVLALLVPAVVLTRLAGADLTATLTVALTLPLIPLFMALVGMHTEAANRRQFRLSQRLSHHFLDVVAGLPTLKVFGRARAQADIIARISDQQRRVTMRTLRTAFLSSLVLELLATLSVALVAVGIGLRLVSGHLDLATALLVLILAPEAYLPLRQAGANFHASAEGVAAAQEAFQVLERPVPAGGDAAPPAGGDIVFRDVRVTYPDRAEPALRLSATLRPGEVVALTGCSGGGKSTALAVLLAFVRPDEGEVTVGGVPLSRIDPHAWRERIAWVPQRPHLFADTVHANIALGAADAAVDRAAVVRAAALAGADAFVRDPGCPPGSGSGSRWPGRSCGTRRWCCWTSRPPTWTPARRRT</sequence>
<gene>
    <name evidence="7" type="ORF">GCM10012284_59410</name>
</gene>
<dbReference type="GO" id="GO:0042883">
    <property type="term" value="P:cysteine transport"/>
    <property type="evidence" value="ECO:0007669"/>
    <property type="project" value="InterPro"/>
</dbReference>
<name>A0A8J3C4K6_9ACTN</name>
<dbReference type="GO" id="GO:0005524">
    <property type="term" value="F:ATP binding"/>
    <property type="evidence" value="ECO:0007669"/>
    <property type="project" value="InterPro"/>
</dbReference>
<reference evidence="7" key="1">
    <citation type="journal article" date="2014" name="Int. J. Syst. Evol. Microbiol.">
        <title>Complete genome sequence of Corynebacterium casei LMG S-19264T (=DSM 44701T), isolated from a smear-ripened cheese.</title>
        <authorList>
            <consortium name="US DOE Joint Genome Institute (JGI-PGF)"/>
            <person name="Walter F."/>
            <person name="Albersmeier A."/>
            <person name="Kalinowski J."/>
            <person name="Ruckert C."/>
        </authorList>
    </citation>
    <scope>NUCLEOTIDE SEQUENCE</scope>
    <source>
        <strain evidence="7">CGMCC 4.7299</strain>
    </source>
</reference>
<feature type="transmembrane region" description="Helical" evidence="5">
    <location>
        <begin position="235"/>
        <end position="262"/>
    </location>
</feature>
<accession>A0A8J3C4K6</accession>
<dbReference type="InterPro" id="IPR011527">
    <property type="entry name" value="ABC1_TM_dom"/>
</dbReference>
<dbReference type="GO" id="GO:0140359">
    <property type="term" value="F:ABC-type transporter activity"/>
    <property type="evidence" value="ECO:0007669"/>
    <property type="project" value="InterPro"/>
</dbReference>
<comment type="caution">
    <text evidence="7">The sequence shown here is derived from an EMBL/GenBank/DDBJ whole genome shotgun (WGS) entry which is preliminary data.</text>
</comment>
<keyword evidence="2 5" id="KW-0812">Transmembrane</keyword>
<dbReference type="GO" id="GO:0005886">
    <property type="term" value="C:plasma membrane"/>
    <property type="evidence" value="ECO:0007669"/>
    <property type="project" value="UniProtKB-SubCell"/>
</dbReference>
<proteinExistence type="predicted"/>
<evidence type="ECO:0000313" key="8">
    <source>
        <dbReference type="Proteomes" id="UP000656042"/>
    </source>
</evidence>
<keyword evidence="3 5" id="KW-1133">Transmembrane helix</keyword>
<keyword evidence="4 5" id="KW-0472">Membrane</keyword>
<evidence type="ECO:0000256" key="4">
    <source>
        <dbReference type="ARBA" id="ARBA00023136"/>
    </source>
</evidence>
<dbReference type="Gene3D" id="3.40.50.300">
    <property type="entry name" value="P-loop containing nucleotide triphosphate hydrolases"/>
    <property type="match status" value="1"/>
</dbReference>
<feature type="transmembrane region" description="Helical" evidence="5">
    <location>
        <begin position="56"/>
        <end position="75"/>
    </location>
</feature>
<dbReference type="Pfam" id="PF00664">
    <property type="entry name" value="ABC_membrane"/>
    <property type="match status" value="1"/>
</dbReference>
<dbReference type="PROSITE" id="PS50929">
    <property type="entry name" value="ABC_TM1F"/>
    <property type="match status" value="1"/>
</dbReference>
<organism evidence="7 8">
    <name type="scientific">Mangrovihabitans endophyticus</name>
    <dbReference type="NCBI Taxonomy" id="1751298"/>
    <lineage>
        <taxon>Bacteria</taxon>
        <taxon>Bacillati</taxon>
        <taxon>Actinomycetota</taxon>
        <taxon>Actinomycetes</taxon>
        <taxon>Micromonosporales</taxon>
        <taxon>Micromonosporaceae</taxon>
        <taxon>Mangrovihabitans</taxon>
    </lineage>
</organism>
<evidence type="ECO:0000313" key="7">
    <source>
        <dbReference type="EMBL" id="GGL16951.1"/>
    </source>
</evidence>
<feature type="transmembrane region" description="Helical" evidence="5">
    <location>
        <begin position="129"/>
        <end position="148"/>
    </location>
</feature>
<dbReference type="EMBL" id="BMMX01000054">
    <property type="protein sequence ID" value="GGL16951.1"/>
    <property type="molecule type" value="Genomic_DNA"/>
</dbReference>
<dbReference type="GO" id="GO:0016887">
    <property type="term" value="F:ATP hydrolysis activity"/>
    <property type="evidence" value="ECO:0007669"/>
    <property type="project" value="InterPro"/>
</dbReference>
<dbReference type="PANTHER" id="PTHR24221">
    <property type="entry name" value="ATP-BINDING CASSETTE SUB-FAMILY B"/>
    <property type="match status" value="1"/>
</dbReference>
<feature type="transmembrane region" description="Helical" evidence="5">
    <location>
        <begin position="154"/>
        <end position="174"/>
    </location>
</feature>
<dbReference type="InterPro" id="IPR027417">
    <property type="entry name" value="P-loop_NTPase"/>
</dbReference>
<keyword evidence="8" id="KW-1185">Reference proteome</keyword>